<evidence type="ECO:0000313" key="1">
    <source>
        <dbReference type="EMBL" id="ATC82771.1"/>
    </source>
</evidence>
<keyword evidence="2" id="KW-1185">Reference proteome</keyword>
<proteinExistence type="predicted"/>
<protein>
    <submittedName>
        <fullName evidence="1">Uncharacterized protein</fullName>
    </submittedName>
</protein>
<reference evidence="1" key="1">
    <citation type="submission" date="2015-03" db="EMBL/GenBank/DDBJ databases">
        <authorList>
            <person name="Xie B.-B."/>
            <person name="Rong J.-C."/>
            <person name="Qin Q.-L."/>
            <person name="Zhang Y.-Z."/>
        </authorList>
    </citation>
    <scope>NUCLEOTIDE SEQUENCE</scope>
    <source>
        <strain evidence="1">DSM 14585</strain>
    </source>
</reference>
<organism evidence="1 2">
    <name type="scientific">Pseudoalteromonas agarivorans DSM 14585</name>
    <dbReference type="NCBI Taxonomy" id="1312369"/>
    <lineage>
        <taxon>Bacteria</taxon>
        <taxon>Pseudomonadati</taxon>
        <taxon>Pseudomonadota</taxon>
        <taxon>Gammaproteobacteria</taxon>
        <taxon>Alteromonadales</taxon>
        <taxon>Pseudoalteromonadaceae</taxon>
        <taxon>Pseudoalteromonas</taxon>
    </lineage>
</organism>
<evidence type="ECO:0000313" key="2">
    <source>
        <dbReference type="Proteomes" id="UP000217277"/>
    </source>
</evidence>
<dbReference type="Proteomes" id="UP000217277">
    <property type="component" value="Chromosome I"/>
</dbReference>
<gene>
    <name evidence="1" type="ORF">PAGA_a2504</name>
</gene>
<dbReference type="EMBL" id="CP011011">
    <property type="protein sequence ID" value="ATC82771.1"/>
    <property type="molecule type" value="Genomic_DNA"/>
</dbReference>
<name>A0ACA8DXR2_9GAMM</name>
<accession>A0ACA8DXR2</accession>
<sequence length="38" mass="4350">MNSGFAHKLKKHYGKPTKTNDKNQPWLTISFTLFALSV</sequence>